<protein>
    <submittedName>
        <fullName evidence="3">Benzoate transporter</fullName>
    </submittedName>
</protein>
<feature type="transmembrane region" description="Helical" evidence="2">
    <location>
        <begin position="384"/>
        <end position="402"/>
    </location>
</feature>
<dbReference type="RefSeq" id="WP_098692892.1">
    <property type="nucleotide sequence ID" value="NZ_CP023778.1"/>
</dbReference>
<proteinExistence type="predicted"/>
<dbReference type="NCBIfam" id="TIGR00843">
    <property type="entry name" value="benE"/>
    <property type="match status" value="1"/>
</dbReference>
<feature type="transmembrane region" description="Helical" evidence="2">
    <location>
        <begin position="110"/>
        <end position="129"/>
    </location>
</feature>
<sequence>MNTGHPHADAATNTPHTEPATNTPHAEPATNVPHAEAGSDVPRAHTTSNSPSAETPNVPRAVRAAGGARIYALSAIVAGLVAVAVSYAGPMVVVLAAAKAGGLTAGETASWVWAISVGSGVVCVVVSLWTRMPVVAAWSTPGAALLTTGFTEYGYAACVGAFVIAAIATLALGVTGWFGRVMNRLPAALFPAMLAGILLSFGLDVFHAFAIGPLVPAVALGAYLIVKWFAARWAVVVALGAGTVSAVLHGRLEFGYVSWGLAHPVWTTPHFTLAAAVGLAVPLFVVTMASQNAPGLAVLRAAGYRPDDRALIGATGLASLALAPWGSHAINLAAITAAICTGPEAHPEPRRRYIAAVACGIDYLAVGTAGGALLAVFAGLPKELVMAIAGIALLGALLGSLSDALASPGDREPALLTFLVTASGITLFGIGSAFWGLVLGVAVYGLTRIPRRVTRRGVVGSK</sequence>
<feature type="compositionally biased region" description="Polar residues" evidence="1">
    <location>
        <begin position="11"/>
        <end position="24"/>
    </location>
</feature>
<feature type="transmembrane region" description="Helical" evidence="2">
    <location>
        <begin position="209"/>
        <end position="226"/>
    </location>
</feature>
<organism evidence="3 4">
    <name type="scientific">Nocardia terpenica</name>
    <dbReference type="NCBI Taxonomy" id="455432"/>
    <lineage>
        <taxon>Bacteria</taxon>
        <taxon>Bacillati</taxon>
        <taxon>Actinomycetota</taxon>
        <taxon>Actinomycetes</taxon>
        <taxon>Mycobacteriales</taxon>
        <taxon>Nocardiaceae</taxon>
        <taxon>Nocardia</taxon>
    </lineage>
</organism>
<feature type="transmembrane region" description="Helical" evidence="2">
    <location>
        <begin position="153"/>
        <end position="178"/>
    </location>
</feature>
<dbReference type="Proteomes" id="UP000221961">
    <property type="component" value="Chromosome"/>
</dbReference>
<feature type="compositionally biased region" description="Polar residues" evidence="1">
    <location>
        <begin position="45"/>
        <end position="55"/>
    </location>
</feature>
<keyword evidence="2" id="KW-1133">Transmembrane helix</keyword>
<dbReference type="AlphaFoldDB" id="A0A291RE86"/>
<feature type="transmembrane region" description="Helical" evidence="2">
    <location>
        <begin position="353"/>
        <end position="377"/>
    </location>
</feature>
<accession>A0A291RE86</accession>
<dbReference type="Pfam" id="PF03594">
    <property type="entry name" value="BenE"/>
    <property type="match status" value="1"/>
</dbReference>
<dbReference type="PANTHER" id="PTHR30199:SF0">
    <property type="entry name" value="INNER MEMBRANE PROTEIN YDCO"/>
    <property type="match status" value="1"/>
</dbReference>
<feature type="transmembrane region" description="Helical" evidence="2">
    <location>
        <begin position="185"/>
        <end position="203"/>
    </location>
</feature>
<feature type="transmembrane region" description="Helical" evidence="2">
    <location>
        <begin position="70"/>
        <end position="98"/>
    </location>
</feature>
<feature type="transmembrane region" description="Helical" evidence="2">
    <location>
        <begin position="414"/>
        <end position="446"/>
    </location>
</feature>
<keyword evidence="2" id="KW-0472">Membrane</keyword>
<evidence type="ECO:0000313" key="3">
    <source>
        <dbReference type="EMBL" id="ATL65620.1"/>
    </source>
</evidence>
<gene>
    <name evidence="3" type="ORF">CRH09_04735</name>
</gene>
<dbReference type="EMBL" id="CP023778">
    <property type="protein sequence ID" value="ATL65620.1"/>
    <property type="molecule type" value="Genomic_DNA"/>
</dbReference>
<feature type="region of interest" description="Disordered" evidence="1">
    <location>
        <begin position="1"/>
        <end position="58"/>
    </location>
</feature>
<dbReference type="GO" id="GO:0042925">
    <property type="term" value="F:benzoate transmembrane transporter activity"/>
    <property type="evidence" value="ECO:0007669"/>
    <property type="project" value="InterPro"/>
</dbReference>
<name>A0A291RE86_9NOCA</name>
<evidence type="ECO:0000313" key="4">
    <source>
        <dbReference type="Proteomes" id="UP000221961"/>
    </source>
</evidence>
<dbReference type="GeneID" id="88356740"/>
<evidence type="ECO:0000256" key="2">
    <source>
        <dbReference type="SAM" id="Phobius"/>
    </source>
</evidence>
<dbReference type="KEGG" id="ntp:CRH09_04735"/>
<feature type="transmembrane region" description="Helical" evidence="2">
    <location>
        <begin position="233"/>
        <end position="250"/>
    </location>
</feature>
<feature type="transmembrane region" description="Helical" evidence="2">
    <location>
        <begin position="310"/>
        <end position="333"/>
    </location>
</feature>
<feature type="transmembrane region" description="Helical" evidence="2">
    <location>
        <begin position="270"/>
        <end position="289"/>
    </location>
</feature>
<dbReference type="GO" id="GO:0005886">
    <property type="term" value="C:plasma membrane"/>
    <property type="evidence" value="ECO:0007669"/>
    <property type="project" value="TreeGrafter"/>
</dbReference>
<dbReference type="PANTHER" id="PTHR30199">
    <property type="entry name" value="MFS FAMILY TRANSPORTER, PREDICTED SUBSTRATE BENZOATE"/>
    <property type="match status" value="1"/>
</dbReference>
<reference evidence="3 4" key="1">
    <citation type="submission" date="2017-10" db="EMBL/GenBank/DDBJ databases">
        <title>Comparative genomics between pathogenic Norcardia.</title>
        <authorList>
            <person name="Zeng L."/>
        </authorList>
    </citation>
    <scope>NUCLEOTIDE SEQUENCE [LARGE SCALE GENOMIC DNA]</scope>
    <source>
        <strain evidence="3 4">NC_YFY_NT001</strain>
    </source>
</reference>
<keyword evidence="2" id="KW-0812">Transmembrane</keyword>
<evidence type="ECO:0000256" key="1">
    <source>
        <dbReference type="SAM" id="MobiDB-lite"/>
    </source>
</evidence>
<dbReference type="InterPro" id="IPR004711">
    <property type="entry name" value="Benzoate_Transporter"/>
</dbReference>